<dbReference type="KEGG" id="chig:CH63R_11659"/>
<feature type="region of interest" description="Disordered" evidence="1">
    <location>
        <begin position="93"/>
        <end position="129"/>
    </location>
</feature>
<accession>A0A1B7XYX5</accession>
<keyword evidence="3" id="KW-1185">Reference proteome</keyword>
<protein>
    <submittedName>
        <fullName evidence="2">Uncharacterized protein</fullName>
    </submittedName>
</protein>
<evidence type="ECO:0000313" key="3">
    <source>
        <dbReference type="Proteomes" id="UP000092177"/>
    </source>
</evidence>
<dbReference type="VEuPathDB" id="FungiDB:CH63R_11659"/>
<name>A0A1B7XYX5_COLHI</name>
<comment type="caution">
    <text evidence="2">The sequence shown here is derived from an EMBL/GenBank/DDBJ whole genome shotgun (WGS) entry which is preliminary data.</text>
</comment>
<dbReference type="EMBL" id="LTAN01000008">
    <property type="protein sequence ID" value="OBR04956.1"/>
    <property type="molecule type" value="Genomic_DNA"/>
</dbReference>
<reference evidence="3" key="1">
    <citation type="journal article" date="2017" name="BMC Genomics">
        <title>Gapless genome assembly of Colletotrichum higginsianum reveals chromosome structure and association of transposable elements with secondary metabolite gene clusters.</title>
        <authorList>
            <person name="Dallery J.-F."/>
            <person name="Lapalu N."/>
            <person name="Zampounis A."/>
            <person name="Pigne S."/>
            <person name="Luyten I."/>
            <person name="Amselem J."/>
            <person name="Wittenberg A.H.J."/>
            <person name="Zhou S."/>
            <person name="de Queiroz M.V."/>
            <person name="Robin G.P."/>
            <person name="Auger A."/>
            <person name="Hainaut M."/>
            <person name="Henrissat B."/>
            <person name="Kim K.-T."/>
            <person name="Lee Y.-H."/>
            <person name="Lespinet O."/>
            <person name="Schwartz D.C."/>
            <person name="Thon M.R."/>
            <person name="O'Connell R.J."/>
        </authorList>
    </citation>
    <scope>NUCLEOTIDE SEQUENCE [LARGE SCALE GENOMIC DNA]</scope>
    <source>
        <strain evidence="3">IMI 349063</strain>
    </source>
</reference>
<dbReference type="Proteomes" id="UP000092177">
    <property type="component" value="Chromosome 8"/>
</dbReference>
<organism evidence="2 3">
    <name type="scientific">Colletotrichum higginsianum (strain IMI 349063)</name>
    <name type="common">Crucifer anthracnose fungus</name>
    <dbReference type="NCBI Taxonomy" id="759273"/>
    <lineage>
        <taxon>Eukaryota</taxon>
        <taxon>Fungi</taxon>
        <taxon>Dikarya</taxon>
        <taxon>Ascomycota</taxon>
        <taxon>Pezizomycotina</taxon>
        <taxon>Sordariomycetes</taxon>
        <taxon>Hypocreomycetidae</taxon>
        <taxon>Glomerellales</taxon>
        <taxon>Glomerellaceae</taxon>
        <taxon>Colletotrichum</taxon>
        <taxon>Colletotrichum destructivum species complex</taxon>
    </lineage>
</organism>
<dbReference type="RefSeq" id="XP_018153474.1">
    <property type="nucleotide sequence ID" value="XM_018306633.1"/>
</dbReference>
<dbReference type="AlphaFoldDB" id="A0A1B7XYX5"/>
<dbReference type="GeneID" id="28870740"/>
<gene>
    <name evidence="2" type="ORF">CH63R_11659</name>
</gene>
<evidence type="ECO:0000313" key="2">
    <source>
        <dbReference type="EMBL" id="OBR04956.1"/>
    </source>
</evidence>
<proteinExistence type="predicted"/>
<sequence>MHQSVIPALYCVTVDHKHSSEFQMFVLRTDGEEDAAWFNKPNLRPNRCNAAQLVRFSLLTSHRHIPDETEIVVRRKLEQITVTRDRQRLEKITRTVSQASGRPSMPNGEYPSSTERNTTTDDGKASQGPILFSLNEPDLGFPMTYTTSSPLVTLSYQIKFPFPSLTDEAAGLLRRVNVFTDSSGNYWMNRVD</sequence>
<evidence type="ECO:0000256" key="1">
    <source>
        <dbReference type="SAM" id="MobiDB-lite"/>
    </source>
</evidence>